<keyword evidence="3" id="KW-1185">Reference proteome</keyword>
<reference evidence="2 3" key="1">
    <citation type="journal article" date="2010" name="Proc. Natl. Acad. Sci. U.S.A.">
        <title>Insights into evolution of multicellular fungi from the assembled chromosomes of the mushroom Coprinopsis cinerea (Coprinus cinereus).</title>
        <authorList>
            <person name="Stajich J.E."/>
            <person name="Wilke S.K."/>
            <person name="Ahren D."/>
            <person name="Au C.H."/>
            <person name="Birren B.W."/>
            <person name="Borodovsky M."/>
            <person name="Burns C."/>
            <person name="Canback B."/>
            <person name="Casselton L.A."/>
            <person name="Cheng C.K."/>
            <person name="Deng J."/>
            <person name="Dietrich F.S."/>
            <person name="Fargo D.C."/>
            <person name="Farman M.L."/>
            <person name="Gathman A.C."/>
            <person name="Goldberg J."/>
            <person name="Guigo R."/>
            <person name="Hoegger P.J."/>
            <person name="Hooker J.B."/>
            <person name="Huggins A."/>
            <person name="James T.Y."/>
            <person name="Kamada T."/>
            <person name="Kilaru S."/>
            <person name="Kodira C."/>
            <person name="Kues U."/>
            <person name="Kupfer D."/>
            <person name="Kwan H.S."/>
            <person name="Lomsadze A."/>
            <person name="Li W."/>
            <person name="Lilly W.W."/>
            <person name="Ma L.J."/>
            <person name="Mackey A.J."/>
            <person name="Manning G."/>
            <person name="Martin F."/>
            <person name="Muraguchi H."/>
            <person name="Natvig D.O."/>
            <person name="Palmerini H."/>
            <person name="Ramesh M.A."/>
            <person name="Rehmeyer C.J."/>
            <person name="Roe B.A."/>
            <person name="Shenoy N."/>
            <person name="Stanke M."/>
            <person name="Ter-Hovhannisyan V."/>
            <person name="Tunlid A."/>
            <person name="Velagapudi R."/>
            <person name="Vision T.J."/>
            <person name="Zeng Q."/>
            <person name="Zolan M.E."/>
            <person name="Pukkila P.J."/>
        </authorList>
    </citation>
    <scope>NUCLEOTIDE SEQUENCE [LARGE SCALE GENOMIC DNA]</scope>
    <source>
        <strain evidence="3">Okayama-7 / 130 / ATCC MYA-4618 / FGSC 9003</strain>
    </source>
</reference>
<name>A8NLK7_COPC7</name>
<dbReference type="Gene3D" id="1.20.1280.50">
    <property type="match status" value="1"/>
</dbReference>
<dbReference type="VEuPathDB" id="FungiDB:CC1G_05849"/>
<comment type="caution">
    <text evidence="2">The sequence shown here is derived from an EMBL/GenBank/DDBJ whole genome shotgun (WGS) entry which is preliminary data.</text>
</comment>
<dbReference type="InParanoid" id="A8NLK7"/>
<dbReference type="OMA" id="WEENIGI"/>
<dbReference type="HOGENOM" id="CLU_018544_12_2_1"/>
<dbReference type="Proteomes" id="UP000001861">
    <property type="component" value="Unassembled WGS sequence"/>
</dbReference>
<feature type="coiled-coil region" evidence="1">
    <location>
        <begin position="28"/>
        <end position="69"/>
    </location>
</feature>
<evidence type="ECO:0000313" key="2">
    <source>
        <dbReference type="EMBL" id="EAU87160.2"/>
    </source>
</evidence>
<dbReference type="KEGG" id="cci:CC1G_05849"/>
<sequence>MPTQLPESILHSSFVPNDDEAVAVRDYIQHSKASLSNLDTEIERLRASLQALEFRRLTLQEDIAQHEASLSPLRRLPPEILSEIFLYAQGDATVSWPRVDTTGASDIPWKFGRVCSYWRTVFMSLPKLWSRINIDLSTVRLASLEANHPVQARAHEFLQACLHRSGTEPLWISLRYQPGGVGGPGRAQDDRTAELASSLLAVLVGDAERWQDVALDLDNLFSYRSILAATRDRLPILHALSLSSSGNLAPAPRPWQAIESFLNAPRLTRLTLNNIAHPTHHLRMPWGQLKYLRSKGSTFLEGEFSRILKECVLLEEFTTEDERVLEVAATTATVHPHIPTGTSPPNGQLATVSSAVYLPHLHTLCLVNKSSYISRIFQLITAPSLTTLSIRARTLFNPEQTINMLRRSKASLQLRKLVMQSSKDPEVVWEENYGIVGLLVEVKGVRECVLRVSRSADEIIPRLTVKRGMGGAASLRSSSGGSGFGFAGALGTGYANGVTRPGNGTAMGAPGMVLLPNLQKFSLHDSFCVSTADVKAMLESRISNTAVALVDDPEEDCGEVGGVARLKEVRLELSRPAPPKYGELEELKKLALEKGVEMSISV</sequence>
<dbReference type="OrthoDB" id="2823598at2759"/>
<keyword evidence="1" id="KW-0175">Coiled coil</keyword>
<evidence type="ECO:0000313" key="3">
    <source>
        <dbReference type="Proteomes" id="UP000001861"/>
    </source>
</evidence>
<evidence type="ECO:0000256" key="1">
    <source>
        <dbReference type="SAM" id="Coils"/>
    </source>
</evidence>
<gene>
    <name evidence="2" type="ORF">CC1G_05849</name>
</gene>
<protein>
    <submittedName>
        <fullName evidence="2">Uncharacterized protein</fullName>
    </submittedName>
</protein>
<dbReference type="AlphaFoldDB" id="A8NLK7"/>
<dbReference type="RefSeq" id="XP_001834712.2">
    <property type="nucleotide sequence ID" value="XM_001834660.2"/>
</dbReference>
<accession>A8NLK7</accession>
<organism evidence="2 3">
    <name type="scientific">Coprinopsis cinerea (strain Okayama-7 / 130 / ATCC MYA-4618 / FGSC 9003)</name>
    <name type="common">Inky cap fungus</name>
    <name type="synonym">Hormographiella aspergillata</name>
    <dbReference type="NCBI Taxonomy" id="240176"/>
    <lineage>
        <taxon>Eukaryota</taxon>
        <taxon>Fungi</taxon>
        <taxon>Dikarya</taxon>
        <taxon>Basidiomycota</taxon>
        <taxon>Agaricomycotina</taxon>
        <taxon>Agaricomycetes</taxon>
        <taxon>Agaricomycetidae</taxon>
        <taxon>Agaricales</taxon>
        <taxon>Agaricineae</taxon>
        <taxon>Psathyrellaceae</taxon>
        <taxon>Coprinopsis</taxon>
    </lineage>
</organism>
<dbReference type="GeneID" id="6011229"/>
<dbReference type="EMBL" id="AACS02000012">
    <property type="protein sequence ID" value="EAU87160.2"/>
    <property type="molecule type" value="Genomic_DNA"/>
</dbReference>
<proteinExistence type="predicted"/>